<dbReference type="InterPro" id="IPR028994">
    <property type="entry name" value="Integrin_alpha_N"/>
</dbReference>
<accession>A0AAX4HJ08</accession>
<protein>
    <submittedName>
        <fullName evidence="3">CRTAC1 family protein</fullName>
    </submittedName>
</protein>
<organism evidence="3 4">
    <name type="scientific">Peredibacter starrii</name>
    <dbReference type="NCBI Taxonomy" id="28202"/>
    <lineage>
        <taxon>Bacteria</taxon>
        <taxon>Pseudomonadati</taxon>
        <taxon>Bdellovibrionota</taxon>
        <taxon>Bacteriovoracia</taxon>
        <taxon>Bacteriovoracales</taxon>
        <taxon>Bacteriovoracaceae</taxon>
        <taxon>Peredibacter</taxon>
    </lineage>
</organism>
<dbReference type="Gene3D" id="2.130.10.130">
    <property type="entry name" value="Integrin alpha, N-terminal"/>
    <property type="match status" value="2"/>
</dbReference>
<evidence type="ECO:0000259" key="2">
    <source>
        <dbReference type="Pfam" id="PF07593"/>
    </source>
</evidence>
<keyword evidence="1" id="KW-0732">Signal</keyword>
<dbReference type="PANTHER" id="PTHR16026:SF0">
    <property type="entry name" value="CARTILAGE ACIDIC PROTEIN 1"/>
    <property type="match status" value="1"/>
</dbReference>
<keyword evidence="4" id="KW-1185">Reference proteome</keyword>
<reference evidence="3 4" key="1">
    <citation type="submission" date="2023-11" db="EMBL/GenBank/DDBJ databases">
        <title>Peredibacter starrii A3.12.</title>
        <authorList>
            <person name="Mitchell R.J."/>
        </authorList>
    </citation>
    <scope>NUCLEOTIDE SEQUENCE [LARGE SCALE GENOMIC DNA]</scope>
    <source>
        <strain evidence="3 4">A3.12</strain>
    </source>
</reference>
<dbReference type="PANTHER" id="PTHR16026">
    <property type="entry name" value="CARTILAGE ACIDIC PROTEIN 1"/>
    <property type="match status" value="1"/>
</dbReference>
<evidence type="ECO:0000313" key="3">
    <source>
        <dbReference type="EMBL" id="WPU63210.1"/>
    </source>
</evidence>
<dbReference type="SUPFAM" id="SSF69318">
    <property type="entry name" value="Integrin alpha N-terminal domain"/>
    <property type="match status" value="1"/>
</dbReference>
<dbReference type="PROSITE" id="PS51257">
    <property type="entry name" value="PROKAR_LIPOPROTEIN"/>
    <property type="match status" value="1"/>
</dbReference>
<dbReference type="RefSeq" id="WP_321389498.1">
    <property type="nucleotide sequence ID" value="NZ_CP139487.1"/>
</dbReference>
<dbReference type="Proteomes" id="UP001324634">
    <property type="component" value="Chromosome"/>
</dbReference>
<dbReference type="Pfam" id="PF07593">
    <property type="entry name" value="UnbV_ASPIC"/>
    <property type="match status" value="1"/>
</dbReference>
<dbReference type="InterPro" id="IPR027039">
    <property type="entry name" value="Crtac1"/>
</dbReference>
<dbReference type="InterPro" id="IPR011519">
    <property type="entry name" value="UnbV_ASPIC"/>
</dbReference>
<evidence type="ECO:0000256" key="1">
    <source>
        <dbReference type="ARBA" id="ARBA00022729"/>
    </source>
</evidence>
<dbReference type="EMBL" id="CP139487">
    <property type="protein sequence ID" value="WPU63210.1"/>
    <property type="molecule type" value="Genomic_DNA"/>
</dbReference>
<sequence length="540" mass="61018">MKKLILVPTLLSVLTGCSTQNPFREAASIKENNDPIFEDVTATSDVASESTPSIVIGDFDKDGRVDFIAKDRLYKNISTRDSIRFEDVTQEMNLHFLKGQPLFMDVNNDGNLDIVTSKGQVHLLKDNQYHEVGQRYGLKLPDDVFTISFGDLNRDGFPDILVGRQEKSENNQFNFVPPKVFLNQNGKSFLEVSNKHEMNNYPAYVRGIAWADFDNNSSPDIYYSNYRLRQNFLFQLNRGKMVDVAKKLNVQGEYDTKRYYDSYHKKNFGPLYGHTIGSVWADLNNDGNLDLWVSNLVHKFVGMSPKGSYDYRGYVCDDSKVYKNTGAPHYNFVDVRKNSGLPVKPIGDFSKYKGDELWSHSTAADFDNDGLLDMYVSQVYNFNYAHSLLFRNKGNFQFENVSKSGPMVLDSYAGAWADFNNDGKMDLIVSGREGVGIPARLRIFKNVDASNNRYLKIRLTGKKSGTIPVTTQVRVYHAKGLVMRQVEGTTGTFNQQNDPVLHFGLGKISKVSKIVINWSSGQTQVITNPKISSTLNIVEP</sequence>
<dbReference type="AlphaFoldDB" id="A0AAX4HJ08"/>
<dbReference type="Pfam" id="PF13517">
    <property type="entry name" value="FG-GAP_3"/>
    <property type="match status" value="2"/>
</dbReference>
<evidence type="ECO:0000313" key="4">
    <source>
        <dbReference type="Proteomes" id="UP001324634"/>
    </source>
</evidence>
<dbReference type="KEGG" id="psti:SOO65_10995"/>
<proteinExistence type="predicted"/>
<name>A0AAX4HJ08_9BACT</name>
<gene>
    <name evidence="3" type="ORF">SOO65_10995</name>
</gene>
<feature type="domain" description="ASPIC/UnbV" evidence="2">
    <location>
        <begin position="471"/>
        <end position="535"/>
    </location>
</feature>
<dbReference type="InterPro" id="IPR013517">
    <property type="entry name" value="FG-GAP"/>
</dbReference>